<name>B5Y492_PHATC</name>
<evidence type="ECO:0000313" key="2">
    <source>
        <dbReference type="EMBL" id="ACI65437.1"/>
    </source>
</evidence>
<feature type="region of interest" description="Disordered" evidence="1">
    <location>
        <begin position="71"/>
        <end position="256"/>
    </location>
</feature>
<dbReference type="HOGENOM" id="CLU_1087618_0_0_1"/>
<dbReference type="Proteomes" id="UP000000759">
    <property type="component" value="Chromosome 11"/>
</dbReference>
<dbReference type="PaxDb" id="2850-Phatr46933"/>
<keyword evidence="3" id="KW-1185">Reference proteome</keyword>
<protein>
    <submittedName>
        <fullName evidence="2">Uncharacterized protein</fullName>
    </submittedName>
</protein>
<dbReference type="KEGG" id="pti:PHATR_46933"/>
<feature type="compositionally biased region" description="Low complexity" evidence="1">
    <location>
        <begin position="134"/>
        <end position="202"/>
    </location>
</feature>
<accession>B5Y492</accession>
<feature type="compositionally biased region" description="Basic and acidic residues" evidence="1">
    <location>
        <begin position="218"/>
        <end position="232"/>
    </location>
</feature>
<dbReference type="InParanoid" id="B5Y492"/>
<reference evidence="3" key="2">
    <citation type="submission" date="2008-08" db="EMBL/GenBank/DDBJ databases">
        <authorList>
            <consortium name="Diatom Consortium"/>
            <person name="Grigoriev I."/>
            <person name="Grimwood J."/>
            <person name="Kuo A."/>
            <person name="Otillar R.P."/>
            <person name="Salamov A."/>
            <person name="Detter J.C."/>
            <person name="Lindquist E."/>
            <person name="Shapiro H."/>
            <person name="Lucas S."/>
            <person name="Glavina del Rio T."/>
            <person name="Pitluck S."/>
            <person name="Rokhsar D."/>
            <person name="Bowler C."/>
        </authorList>
    </citation>
    <scope>GENOME REANNOTATION</scope>
    <source>
        <strain evidence="3">CCAP 1055/1</strain>
    </source>
</reference>
<reference evidence="2 3" key="1">
    <citation type="journal article" date="2008" name="Nature">
        <title>The Phaeodactylum genome reveals the evolutionary history of diatom genomes.</title>
        <authorList>
            <person name="Bowler C."/>
            <person name="Allen A.E."/>
            <person name="Badger J.H."/>
            <person name="Grimwood J."/>
            <person name="Jabbari K."/>
            <person name="Kuo A."/>
            <person name="Maheswari U."/>
            <person name="Martens C."/>
            <person name="Maumus F."/>
            <person name="Otillar R.P."/>
            <person name="Rayko E."/>
            <person name="Salamov A."/>
            <person name="Vandepoele K."/>
            <person name="Beszteri B."/>
            <person name="Gruber A."/>
            <person name="Heijde M."/>
            <person name="Katinka M."/>
            <person name="Mock T."/>
            <person name="Valentin K."/>
            <person name="Verret F."/>
            <person name="Berges J.A."/>
            <person name="Brownlee C."/>
            <person name="Cadoret J.P."/>
            <person name="Chiovitti A."/>
            <person name="Choi C.J."/>
            <person name="Coesel S."/>
            <person name="De Martino A."/>
            <person name="Detter J.C."/>
            <person name="Durkin C."/>
            <person name="Falciatore A."/>
            <person name="Fournet J."/>
            <person name="Haruta M."/>
            <person name="Huysman M.J."/>
            <person name="Jenkins B.D."/>
            <person name="Jiroutova K."/>
            <person name="Jorgensen R.E."/>
            <person name="Joubert Y."/>
            <person name="Kaplan A."/>
            <person name="Kroger N."/>
            <person name="Kroth P.G."/>
            <person name="La Roche J."/>
            <person name="Lindquist E."/>
            <person name="Lommer M."/>
            <person name="Martin-Jezequel V."/>
            <person name="Lopez P.J."/>
            <person name="Lucas S."/>
            <person name="Mangogna M."/>
            <person name="McGinnis K."/>
            <person name="Medlin L.K."/>
            <person name="Montsant A."/>
            <person name="Oudot-Le Secq M.P."/>
            <person name="Napoli C."/>
            <person name="Obornik M."/>
            <person name="Parker M.S."/>
            <person name="Petit J.L."/>
            <person name="Porcel B.M."/>
            <person name="Poulsen N."/>
            <person name="Robison M."/>
            <person name="Rychlewski L."/>
            <person name="Rynearson T.A."/>
            <person name="Schmutz J."/>
            <person name="Shapiro H."/>
            <person name="Siaut M."/>
            <person name="Stanley M."/>
            <person name="Sussman M.R."/>
            <person name="Taylor A.R."/>
            <person name="Vardi A."/>
            <person name="von Dassow P."/>
            <person name="Vyverman W."/>
            <person name="Willis A."/>
            <person name="Wyrwicz L.S."/>
            <person name="Rokhsar D.S."/>
            <person name="Weissenbach J."/>
            <person name="Armbrust E.V."/>
            <person name="Green B.R."/>
            <person name="Van de Peer Y."/>
            <person name="Grigoriev I.V."/>
        </authorList>
    </citation>
    <scope>NUCLEOTIDE SEQUENCE [LARGE SCALE GENOMIC DNA]</scope>
    <source>
        <strain evidence="2 3">CCAP 1055/1</strain>
    </source>
</reference>
<evidence type="ECO:0000313" key="3">
    <source>
        <dbReference type="Proteomes" id="UP000000759"/>
    </source>
</evidence>
<dbReference type="GeneID" id="7204462"/>
<evidence type="ECO:0000256" key="1">
    <source>
        <dbReference type="SAM" id="MobiDB-lite"/>
    </source>
</evidence>
<sequence>MSIAFASTHGCTKAEKTAIVAMLILGMGTLVFGNDVAGTEVGSSTLAQPRTAFLDEAMIDVQPSRRLRNTYFDNGSSVGHRRLQGTFGMNTGVNGKGNESGKSGKGGSSKSSKSSKKSEGPSMSPSVSPAPTISAQPSSVPSLSSQPSSTPSEDPTDMPSEVPSDAPSEDPSSVPSSVPTVSNAPSMSSAPSSIPTVSSAPSFCISVKGKGKGSKNWKGGESKSSKSYKDCFEGNGFTPSPTSGKGGKGGSSKKSI</sequence>
<dbReference type="AlphaFoldDB" id="B5Y492"/>
<dbReference type="RefSeq" id="XP_002185967.1">
    <property type="nucleotide sequence ID" value="XM_002185931.1"/>
</dbReference>
<dbReference type="EMBL" id="CP001141">
    <property type="protein sequence ID" value="ACI65437.1"/>
    <property type="molecule type" value="Genomic_DNA"/>
</dbReference>
<gene>
    <name evidence="2" type="ORF">PHATR_46933</name>
</gene>
<organism evidence="2 3">
    <name type="scientific">Phaeodactylum tricornutum (strain CCAP 1055/1)</name>
    <dbReference type="NCBI Taxonomy" id="556484"/>
    <lineage>
        <taxon>Eukaryota</taxon>
        <taxon>Sar</taxon>
        <taxon>Stramenopiles</taxon>
        <taxon>Ochrophyta</taxon>
        <taxon>Bacillariophyta</taxon>
        <taxon>Bacillariophyceae</taxon>
        <taxon>Bacillariophycidae</taxon>
        <taxon>Naviculales</taxon>
        <taxon>Phaeodactylaceae</taxon>
        <taxon>Phaeodactylum</taxon>
    </lineage>
</organism>
<proteinExistence type="predicted"/>